<proteinExistence type="predicted"/>
<gene>
    <name evidence="1" type="ORF">U9M48_005360</name>
</gene>
<reference evidence="1 2" key="1">
    <citation type="submission" date="2024-02" db="EMBL/GenBank/DDBJ databases">
        <title>High-quality chromosome-scale genome assembly of Pensacola bahiagrass (Paspalum notatum Flugge var. saurae).</title>
        <authorList>
            <person name="Vega J.M."/>
            <person name="Podio M."/>
            <person name="Orjuela J."/>
            <person name="Siena L.A."/>
            <person name="Pessino S.C."/>
            <person name="Combes M.C."/>
            <person name="Mariac C."/>
            <person name="Albertini E."/>
            <person name="Pupilli F."/>
            <person name="Ortiz J.P.A."/>
            <person name="Leblanc O."/>
        </authorList>
    </citation>
    <scope>NUCLEOTIDE SEQUENCE [LARGE SCALE GENOMIC DNA]</scope>
    <source>
        <strain evidence="1">R1</strain>
        <tissue evidence="1">Leaf</tissue>
    </source>
</reference>
<evidence type="ECO:0008006" key="3">
    <source>
        <dbReference type="Google" id="ProtNLM"/>
    </source>
</evidence>
<evidence type="ECO:0000313" key="1">
    <source>
        <dbReference type="EMBL" id="WVZ54586.1"/>
    </source>
</evidence>
<organism evidence="1 2">
    <name type="scientific">Paspalum notatum var. saurae</name>
    <dbReference type="NCBI Taxonomy" id="547442"/>
    <lineage>
        <taxon>Eukaryota</taxon>
        <taxon>Viridiplantae</taxon>
        <taxon>Streptophyta</taxon>
        <taxon>Embryophyta</taxon>
        <taxon>Tracheophyta</taxon>
        <taxon>Spermatophyta</taxon>
        <taxon>Magnoliopsida</taxon>
        <taxon>Liliopsida</taxon>
        <taxon>Poales</taxon>
        <taxon>Poaceae</taxon>
        <taxon>PACMAD clade</taxon>
        <taxon>Panicoideae</taxon>
        <taxon>Andropogonodae</taxon>
        <taxon>Paspaleae</taxon>
        <taxon>Paspalinae</taxon>
        <taxon>Paspalum</taxon>
    </lineage>
</organism>
<dbReference type="PANTHER" id="PTHR33116">
    <property type="entry name" value="REVERSE TRANSCRIPTASE ZINC-BINDING DOMAIN-CONTAINING PROTEIN-RELATED-RELATED"/>
    <property type="match status" value="1"/>
</dbReference>
<dbReference type="AlphaFoldDB" id="A0AAQ3SIG4"/>
<protein>
    <recommendedName>
        <fullName evidence="3">Reverse transcriptase</fullName>
    </recommendedName>
</protein>
<dbReference type="Proteomes" id="UP001341281">
    <property type="component" value="Chromosome 01"/>
</dbReference>
<dbReference type="EMBL" id="CP144745">
    <property type="protein sequence ID" value="WVZ54586.1"/>
    <property type="molecule type" value="Genomic_DNA"/>
</dbReference>
<dbReference type="PANTHER" id="PTHR33116:SF87">
    <property type="entry name" value="OS01G0158850 PROTEIN"/>
    <property type="match status" value="1"/>
</dbReference>
<accession>A0AAQ3SIG4</accession>
<name>A0AAQ3SIG4_PASNO</name>
<evidence type="ECO:0000313" key="2">
    <source>
        <dbReference type="Proteomes" id="UP001341281"/>
    </source>
</evidence>
<sequence>MSPILFNIVADMVSILIKRTKDDSQIRGIIHHLQAKNTKLLLCVFEQLSGLKINFHKNKIFCFGEAKHYEHEYAELFGRGLRSFPFRYLGIPIHFYKLRNPDWDVIEDRFKHKLSTWKAKHLSYGGVGFVKLSVK</sequence>
<keyword evidence="2" id="KW-1185">Reference proteome</keyword>